<organism evidence="2 3">
    <name type="scientific">Rhizobium esperanzae</name>
    <dbReference type="NCBI Taxonomy" id="1967781"/>
    <lineage>
        <taxon>Bacteria</taxon>
        <taxon>Pseudomonadati</taxon>
        <taxon>Pseudomonadota</taxon>
        <taxon>Alphaproteobacteria</taxon>
        <taxon>Hyphomicrobiales</taxon>
        <taxon>Rhizobiaceae</taxon>
        <taxon>Rhizobium/Agrobacterium group</taxon>
        <taxon>Rhizobium</taxon>
    </lineage>
</organism>
<sequence length="186" mass="20564">MSTESIFQTHLVLGYVAWLLCFGAYILPWLKSMDRVKAHRAIATLHSFRFFGLVFILPGVVGPNLPTSFATFAAYGDLAAGLLAMLALVTIRIRQVFWLFVVAFNLVGMGDLMLDYYHAIQAGLPARADELGAAYAIPIFYVPLLMITHVFAFYLLLRPQPKATQALTAEAAVELFAASFETARQD</sequence>
<feature type="transmembrane region" description="Helical" evidence="1">
    <location>
        <begin position="42"/>
        <end position="61"/>
    </location>
</feature>
<evidence type="ECO:0000313" key="2">
    <source>
        <dbReference type="EMBL" id="MBB4438931.1"/>
    </source>
</evidence>
<dbReference type="EMBL" id="JACIHI010000004">
    <property type="protein sequence ID" value="MBB4438931.1"/>
    <property type="molecule type" value="Genomic_DNA"/>
</dbReference>
<dbReference type="RefSeq" id="WP_184499266.1">
    <property type="nucleotide sequence ID" value="NZ_JACIHI010000004.1"/>
</dbReference>
<feature type="transmembrane region" description="Helical" evidence="1">
    <location>
        <begin position="67"/>
        <end position="89"/>
    </location>
</feature>
<keyword evidence="1" id="KW-0812">Transmembrane</keyword>
<dbReference type="AlphaFoldDB" id="A0A7W6UKH5"/>
<feature type="transmembrane region" description="Helical" evidence="1">
    <location>
        <begin position="12"/>
        <end position="30"/>
    </location>
</feature>
<feature type="transmembrane region" description="Helical" evidence="1">
    <location>
        <begin position="96"/>
        <end position="114"/>
    </location>
</feature>
<protein>
    <submittedName>
        <fullName evidence="2">Uncharacterized protein</fullName>
    </submittedName>
</protein>
<dbReference type="Proteomes" id="UP000533724">
    <property type="component" value="Unassembled WGS sequence"/>
</dbReference>
<keyword evidence="1" id="KW-0472">Membrane</keyword>
<evidence type="ECO:0000313" key="3">
    <source>
        <dbReference type="Proteomes" id="UP000533724"/>
    </source>
</evidence>
<proteinExistence type="predicted"/>
<evidence type="ECO:0000256" key="1">
    <source>
        <dbReference type="SAM" id="Phobius"/>
    </source>
</evidence>
<reference evidence="2 3" key="1">
    <citation type="submission" date="2020-08" db="EMBL/GenBank/DDBJ databases">
        <title>Genomic Encyclopedia of Type Strains, Phase IV (KMG-V): Genome sequencing to study the core and pangenomes of soil and plant-associated prokaryotes.</title>
        <authorList>
            <person name="Whitman W."/>
        </authorList>
    </citation>
    <scope>NUCLEOTIDE SEQUENCE [LARGE SCALE GENOMIC DNA]</scope>
    <source>
        <strain evidence="2 3">SEMIA 414</strain>
    </source>
</reference>
<comment type="caution">
    <text evidence="2">The sequence shown here is derived from an EMBL/GenBank/DDBJ whole genome shotgun (WGS) entry which is preliminary data.</text>
</comment>
<gene>
    <name evidence="2" type="ORF">GGE15_002188</name>
</gene>
<keyword evidence="1" id="KW-1133">Transmembrane helix</keyword>
<name>A0A7W6UKH5_9HYPH</name>
<feature type="transmembrane region" description="Helical" evidence="1">
    <location>
        <begin position="134"/>
        <end position="157"/>
    </location>
</feature>
<accession>A0A7W6UKH5</accession>